<dbReference type="AlphaFoldDB" id="A0AAD5U187"/>
<name>A0AAD5U187_9FUNG</name>
<gene>
    <name evidence="1" type="ORF">HK099_007471</name>
</gene>
<comment type="caution">
    <text evidence="1">The sequence shown here is derived from an EMBL/GenBank/DDBJ whole genome shotgun (WGS) entry which is preliminary data.</text>
</comment>
<evidence type="ECO:0000313" key="1">
    <source>
        <dbReference type="EMBL" id="KAJ3213302.1"/>
    </source>
</evidence>
<accession>A0AAD5U187</accession>
<sequence>MTPEINTNDFEKLNFFDKVNDFKWLKKTASPNFQVMEDPSSLENVILLLRETFDRCENEESKENLLIKVVLFNNE</sequence>
<evidence type="ECO:0000313" key="2">
    <source>
        <dbReference type="Proteomes" id="UP001211065"/>
    </source>
</evidence>
<dbReference type="EMBL" id="JADGJW010000726">
    <property type="protein sequence ID" value="KAJ3213302.1"/>
    <property type="molecule type" value="Genomic_DNA"/>
</dbReference>
<dbReference type="InterPro" id="IPR016098">
    <property type="entry name" value="CAP/MinC_C"/>
</dbReference>
<keyword evidence="2" id="KW-1185">Reference proteome</keyword>
<proteinExistence type="predicted"/>
<protein>
    <submittedName>
        <fullName evidence="1">Uncharacterized protein</fullName>
    </submittedName>
</protein>
<reference evidence="1" key="1">
    <citation type="submission" date="2020-05" db="EMBL/GenBank/DDBJ databases">
        <title>Phylogenomic resolution of chytrid fungi.</title>
        <authorList>
            <person name="Stajich J.E."/>
            <person name="Amses K."/>
            <person name="Simmons R."/>
            <person name="Seto K."/>
            <person name="Myers J."/>
            <person name="Bonds A."/>
            <person name="Quandt C.A."/>
            <person name="Barry K."/>
            <person name="Liu P."/>
            <person name="Grigoriev I."/>
            <person name="Longcore J.E."/>
            <person name="James T.Y."/>
        </authorList>
    </citation>
    <scope>NUCLEOTIDE SEQUENCE</scope>
    <source>
        <strain evidence="1">JEL0476</strain>
    </source>
</reference>
<dbReference type="Proteomes" id="UP001211065">
    <property type="component" value="Unassembled WGS sequence"/>
</dbReference>
<organism evidence="1 2">
    <name type="scientific">Clydaea vesicula</name>
    <dbReference type="NCBI Taxonomy" id="447962"/>
    <lineage>
        <taxon>Eukaryota</taxon>
        <taxon>Fungi</taxon>
        <taxon>Fungi incertae sedis</taxon>
        <taxon>Chytridiomycota</taxon>
        <taxon>Chytridiomycota incertae sedis</taxon>
        <taxon>Chytridiomycetes</taxon>
        <taxon>Lobulomycetales</taxon>
        <taxon>Lobulomycetaceae</taxon>
        <taxon>Clydaea</taxon>
    </lineage>
</organism>
<dbReference type="Gene3D" id="2.160.20.70">
    <property type="match status" value="1"/>
</dbReference>